<keyword evidence="2" id="KW-1185">Reference proteome</keyword>
<dbReference type="EMBL" id="AYKW01000009">
    <property type="protein sequence ID" value="PIL32728.1"/>
    <property type="molecule type" value="Genomic_DNA"/>
</dbReference>
<protein>
    <submittedName>
        <fullName evidence="1">Uncharacterized protein</fullName>
    </submittedName>
</protein>
<accession>A0A2G8SGN7</accession>
<evidence type="ECO:0000313" key="1">
    <source>
        <dbReference type="EMBL" id="PIL32728.1"/>
    </source>
</evidence>
<evidence type="ECO:0000313" key="2">
    <source>
        <dbReference type="Proteomes" id="UP000230002"/>
    </source>
</evidence>
<organism evidence="1 2">
    <name type="scientific">Ganoderma sinense ZZ0214-1</name>
    <dbReference type="NCBI Taxonomy" id="1077348"/>
    <lineage>
        <taxon>Eukaryota</taxon>
        <taxon>Fungi</taxon>
        <taxon>Dikarya</taxon>
        <taxon>Basidiomycota</taxon>
        <taxon>Agaricomycotina</taxon>
        <taxon>Agaricomycetes</taxon>
        <taxon>Polyporales</taxon>
        <taxon>Polyporaceae</taxon>
        <taxon>Ganoderma</taxon>
    </lineage>
</organism>
<gene>
    <name evidence="1" type="ORF">GSI_04843</name>
</gene>
<name>A0A2G8SGN7_9APHY</name>
<comment type="caution">
    <text evidence="1">The sequence shown here is derived from an EMBL/GenBank/DDBJ whole genome shotgun (WGS) entry which is preliminary data.</text>
</comment>
<sequence>MLSSILTTSGLRALSGLRSVDIEGGACTPTPIPLAGFQHHLALVSASLPDGLEALHFWLTYDARIEPPQRLAALFAPFLSLSRLANFDISFRWGYPTCRGRRPARGPALRRSSSGVTLPALDVSVLPLLEIIAM</sequence>
<dbReference type="AlphaFoldDB" id="A0A2G8SGN7"/>
<reference evidence="1 2" key="1">
    <citation type="journal article" date="2015" name="Sci. Rep.">
        <title>Chromosome-level genome map provides insights into diverse defense mechanisms in the medicinal fungus Ganoderma sinense.</title>
        <authorList>
            <person name="Zhu Y."/>
            <person name="Xu J."/>
            <person name="Sun C."/>
            <person name="Zhou S."/>
            <person name="Xu H."/>
            <person name="Nelson D.R."/>
            <person name="Qian J."/>
            <person name="Song J."/>
            <person name="Luo H."/>
            <person name="Xiang L."/>
            <person name="Li Y."/>
            <person name="Xu Z."/>
            <person name="Ji A."/>
            <person name="Wang L."/>
            <person name="Lu S."/>
            <person name="Hayward A."/>
            <person name="Sun W."/>
            <person name="Li X."/>
            <person name="Schwartz D.C."/>
            <person name="Wang Y."/>
            <person name="Chen S."/>
        </authorList>
    </citation>
    <scope>NUCLEOTIDE SEQUENCE [LARGE SCALE GENOMIC DNA]</scope>
    <source>
        <strain evidence="1 2">ZZ0214-1</strain>
    </source>
</reference>
<dbReference type="Proteomes" id="UP000230002">
    <property type="component" value="Unassembled WGS sequence"/>
</dbReference>
<proteinExistence type="predicted"/>